<sequence>MDDSTFNEAHQQHRLLQYQPIQAYDPAQPIFHAAHSAYHHQQHHPYDLHPSDYPYRPYHSIAPPPPPPAAVSATLPGASQIHAPTALHGDLRLAAQPTHHGAPEPSSFGFSAPLGMNHLASQVPAAWTFGTLDRAAVAIPHPQVGGGYAQRGGGRRGRFSFRGGRGRGNGNFNLNPSKHGVGEPSYNGRGRGQGTKGKRGSSLNHLSITSQSPNPAIVSMTGSLSVVDGNPTPAVSAALQSKVPMQPLFPIAWCDICRVDCNRLEVLEQHKNGKRHKKTVQKLQEIQAQQNLMADLHSNCVGKSELVFPSVEGTNLPSLAETNIFSHLSGEKIVTSAPVSSGQVGEAENAIAISGNTSFTLETAPTSETNIKPTPSVTVVSSEVSEANRCSAASESLMPAIAGIGHKVEPEVPCQTVATQSESSKEERAEKEATTSTMPDFIDVPDCIDVPAVEGRRRMARITGRGRMARMNNYDRRHGTKKRAMSYQLDGRRLKRHEVAGARNQERQKHQPMVCTVCNVRCDTLAVFECHLSGKKHISKIKRSQGQNTVFGPITVDILPSQSTTCLPQGPEPLFYGLLSTDVFQKVVGVAEGTQTEVIAFSSQSQQQQQQQQLQPEIVSVGSQSQQPQVQSEGSIPSSKLQEEATNMHIKGLPSVPKIESDEPCQLPDSPKELDPTGDFLSMPTLSK</sequence>
<dbReference type="OrthoDB" id="434647at2759"/>
<proteinExistence type="predicted"/>
<feature type="region of interest" description="Disordered" evidence="1">
    <location>
        <begin position="143"/>
        <end position="214"/>
    </location>
</feature>
<gene>
    <name evidence="3" type="ORF">ZIOFF_063928</name>
</gene>
<dbReference type="Pfam" id="PF12874">
    <property type="entry name" value="zf-met"/>
    <property type="match status" value="2"/>
</dbReference>
<accession>A0A8J5F737</accession>
<feature type="compositionally biased region" description="Low complexity" evidence="1">
    <location>
        <begin position="616"/>
        <end position="635"/>
    </location>
</feature>
<dbReference type="GO" id="GO:0008270">
    <property type="term" value="F:zinc ion binding"/>
    <property type="evidence" value="ECO:0007669"/>
    <property type="project" value="InterPro"/>
</dbReference>
<name>A0A8J5F737_ZINOF</name>
<evidence type="ECO:0000256" key="1">
    <source>
        <dbReference type="SAM" id="MobiDB-lite"/>
    </source>
</evidence>
<feature type="compositionally biased region" description="Polar residues" evidence="1">
    <location>
        <begin position="201"/>
        <end position="214"/>
    </location>
</feature>
<evidence type="ECO:0000313" key="4">
    <source>
        <dbReference type="Proteomes" id="UP000734854"/>
    </source>
</evidence>
<comment type="caution">
    <text evidence="3">The sequence shown here is derived from an EMBL/GenBank/DDBJ whole genome shotgun (WGS) entry which is preliminary data.</text>
</comment>
<dbReference type="GO" id="GO:0003676">
    <property type="term" value="F:nucleic acid binding"/>
    <property type="evidence" value="ECO:0007669"/>
    <property type="project" value="InterPro"/>
</dbReference>
<evidence type="ECO:0000313" key="3">
    <source>
        <dbReference type="EMBL" id="KAG6480428.1"/>
    </source>
</evidence>
<dbReference type="Proteomes" id="UP000734854">
    <property type="component" value="Unassembled WGS sequence"/>
</dbReference>
<dbReference type="PANTHER" id="PTHR47487:SF12">
    <property type="entry name" value="GLUTENIN, HIGH MOLECULAR WEIGHT SUBUNIT DX5-LIKE"/>
    <property type="match status" value="1"/>
</dbReference>
<feature type="domain" description="U1-type" evidence="2">
    <location>
        <begin position="510"/>
        <end position="544"/>
    </location>
</feature>
<reference evidence="3 4" key="1">
    <citation type="submission" date="2020-08" db="EMBL/GenBank/DDBJ databases">
        <title>Plant Genome Project.</title>
        <authorList>
            <person name="Zhang R.-G."/>
        </authorList>
    </citation>
    <scope>NUCLEOTIDE SEQUENCE [LARGE SCALE GENOMIC DNA]</scope>
    <source>
        <tissue evidence="3">Rhizome</tissue>
    </source>
</reference>
<dbReference type="PANTHER" id="PTHR47487">
    <property type="entry name" value="OS06G0651300 PROTEIN-RELATED"/>
    <property type="match status" value="1"/>
</dbReference>
<dbReference type="AlphaFoldDB" id="A0A8J5F737"/>
<feature type="domain" description="U1-type" evidence="2">
    <location>
        <begin position="249"/>
        <end position="283"/>
    </location>
</feature>
<dbReference type="SMART" id="SM00451">
    <property type="entry name" value="ZnF_U1"/>
    <property type="match status" value="2"/>
</dbReference>
<dbReference type="EMBL" id="JACMSC010000017">
    <property type="protein sequence ID" value="KAG6480428.1"/>
    <property type="molecule type" value="Genomic_DNA"/>
</dbReference>
<dbReference type="InterPro" id="IPR013087">
    <property type="entry name" value="Znf_C2H2_type"/>
</dbReference>
<feature type="region of interest" description="Disordered" evidence="1">
    <location>
        <begin position="616"/>
        <end position="688"/>
    </location>
</feature>
<evidence type="ECO:0000259" key="2">
    <source>
        <dbReference type="SMART" id="SM00451"/>
    </source>
</evidence>
<dbReference type="InterPro" id="IPR003604">
    <property type="entry name" value="Matrin/U1-like-C_Znf_C2H2"/>
</dbReference>
<organism evidence="3 4">
    <name type="scientific">Zingiber officinale</name>
    <name type="common">Ginger</name>
    <name type="synonym">Amomum zingiber</name>
    <dbReference type="NCBI Taxonomy" id="94328"/>
    <lineage>
        <taxon>Eukaryota</taxon>
        <taxon>Viridiplantae</taxon>
        <taxon>Streptophyta</taxon>
        <taxon>Embryophyta</taxon>
        <taxon>Tracheophyta</taxon>
        <taxon>Spermatophyta</taxon>
        <taxon>Magnoliopsida</taxon>
        <taxon>Liliopsida</taxon>
        <taxon>Zingiberales</taxon>
        <taxon>Zingiberaceae</taxon>
        <taxon>Zingiber</taxon>
    </lineage>
</organism>
<keyword evidence="4" id="KW-1185">Reference proteome</keyword>
<protein>
    <recommendedName>
        <fullName evidence="2">U1-type domain-containing protein</fullName>
    </recommendedName>
</protein>